<accession>A0A7T0M4W9</accession>
<gene>
    <name evidence="5" type="primary">rpl16</name>
</gene>
<name>A0A7T0M4W9_9SPIT</name>
<evidence type="ECO:0000256" key="2">
    <source>
        <dbReference type="ARBA" id="ARBA00022980"/>
    </source>
</evidence>
<dbReference type="PANTHER" id="PTHR12220">
    <property type="entry name" value="50S/60S RIBOSOMAL PROTEIN L16"/>
    <property type="match status" value="1"/>
</dbReference>
<protein>
    <submittedName>
        <fullName evidence="5">Ribosomal protein L16</fullName>
    </submittedName>
</protein>
<dbReference type="EMBL" id="MT471315">
    <property type="protein sequence ID" value="QPL15912.1"/>
    <property type="molecule type" value="Genomic_DNA"/>
</dbReference>
<comment type="similarity">
    <text evidence="1 4">Belongs to the universal ribosomal protein uL16 family.</text>
</comment>
<dbReference type="GO" id="GO:0019843">
    <property type="term" value="F:rRNA binding"/>
    <property type="evidence" value="ECO:0007669"/>
    <property type="project" value="InterPro"/>
</dbReference>
<organism evidence="5">
    <name type="scientific">Strombidium sp</name>
    <dbReference type="NCBI Taxonomy" id="181122"/>
    <lineage>
        <taxon>Eukaryota</taxon>
        <taxon>Sar</taxon>
        <taxon>Alveolata</taxon>
        <taxon>Ciliophora</taxon>
        <taxon>Intramacronucleata</taxon>
        <taxon>Spirotrichea</taxon>
        <taxon>Oligotrichia</taxon>
        <taxon>Strombidiidae</taxon>
        <taxon>Strombidium</taxon>
    </lineage>
</organism>
<sequence>MVLRPRKFKFKNKQKKRSYIKISQKPIKLVYGQYGLVTLQPLKLYSKQIFRFKLFLKKGAKRADKTKRQVWFNMFPHLPLTRKVSGSRMGKGKGKLSGWVSVVTTKTNLFEFKNLRIGRAYYYLNQMRYKLQIKTAICVAVGINSHLHSIWKPRKMLKSEIFW</sequence>
<evidence type="ECO:0000256" key="4">
    <source>
        <dbReference type="RuleBase" id="RU004413"/>
    </source>
</evidence>
<keyword evidence="2 4" id="KW-0689">Ribosomal protein</keyword>
<geneLocation type="mitochondrion" evidence="5"/>
<dbReference type="PRINTS" id="PR00060">
    <property type="entry name" value="RIBOSOMALL16"/>
</dbReference>
<dbReference type="InterPro" id="IPR036920">
    <property type="entry name" value="Ribosomal_uL16_sf"/>
</dbReference>
<dbReference type="AlphaFoldDB" id="A0A7T0M4W9"/>
<dbReference type="GO" id="GO:0032543">
    <property type="term" value="P:mitochondrial translation"/>
    <property type="evidence" value="ECO:0007669"/>
    <property type="project" value="TreeGrafter"/>
</dbReference>
<dbReference type="CDD" id="cd01433">
    <property type="entry name" value="Ribosomal_L16_L10e"/>
    <property type="match status" value="1"/>
</dbReference>
<keyword evidence="5" id="KW-0496">Mitochondrion</keyword>
<evidence type="ECO:0000256" key="3">
    <source>
        <dbReference type="ARBA" id="ARBA00023274"/>
    </source>
</evidence>
<dbReference type="SUPFAM" id="SSF54686">
    <property type="entry name" value="Ribosomal protein L16p/L10e"/>
    <property type="match status" value="1"/>
</dbReference>
<dbReference type="InterPro" id="IPR047873">
    <property type="entry name" value="Ribosomal_uL16"/>
</dbReference>
<dbReference type="PANTHER" id="PTHR12220:SF13">
    <property type="entry name" value="LARGE RIBOSOMAL SUBUNIT PROTEIN UL16M"/>
    <property type="match status" value="1"/>
</dbReference>
<evidence type="ECO:0000256" key="1">
    <source>
        <dbReference type="ARBA" id="ARBA00008931"/>
    </source>
</evidence>
<dbReference type="GO" id="GO:0005762">
    <property type="term" value="C:mitochondrial large ribosomal subunit"/>
    <property type="evidence" value="ECO:0007669"/>
    <property type="project" value="TreeGrafter"/>
</dbReference>
<dbReference type="Pfam" id="PF00252">
    <property type="entry name" value="Ribosomal_L16"/>
    <property type="match status" value="1"/>
</dbReference>
<dbReference type="InterPro" id="IPR016180">
    <property type="entry name" value="Ribosomal_uL16_dom"/>
</dbReference>
<dbReference type="InterPro" id="IPR020798">
    <property type="entry name" value="Ribosomal_uL16_CS"/>
</dbReference>
<dbReference type="Gene3D" id="3.90.1170.10">
    <property type="entry name" value="Ribosomal protein L10e/L16"/>
    <property type="match status" value="1"/>
</dbReference>
<dbReference type="InterPro" id="IPR000114">
    <property type="entry name" value="Ribosomal_uL16_bact-type"/>
</dbReference>
<dbReference type="GO" id="GO:0003735">
    <property type="term" value="F:structural constituent of ribosome"/>
    <property type="evidence" value="ECO:0007669"/>
    <property type="project" value="InterPro"/>
</dbReference>
<proteinExistence type="inferred from homology"/>
<evidence type="ECO:0000313" key="5">
    <source>
        <dbReference type="EMBL" id="QPL15912.1"/>
    </source>
</evidence>
<keyword evidence="3 4" id="KW-0687">Ribonucleoprotein</keyword>
<reference evidence="5" key="1">
    <citation type="submission" date="2020-05" db="EMBL/GenBank/DDBJ databases">
        <title>Characterization and comparative analysis of mitochondrial genomes of the highly differentiated ciliated protists shed light on the diversity and evolution of the linear molecular architecture.</title>
        <authorList>
            <person name="Zhang T."/>
            <person name="Li C."/>
            <person name="Zhang X."/>
            <person name="Wang C."/>
            <person name="Roger A.J."/>
            <person name="Song W."/>
            <person name="Gao F."/>
        </authorList>
    </citation>
    <scope>NUCLEOTIDE SEQUENCE</scope>
</reference>
<dbReference type="PROSITE" id="PS00701">
    <property type="entry name" value="RIBOSOMAL_L16_2"/>
    <property type="match status" value="1"/>
</dbReference>